<dbReference type="OrthoDB" id="7375852at2"/>
<keyword evidence="2" id="KW-0812">Transmembrane</keyword>
<evidence type="ECO:0008006" key="7">
    <source>
        <dbReference type="Google" id="ProtNLM"/>
    </source>
</evidence>
<name>A0A1Q9R927_PSEPU</name>
<accession>A0A1Q9R927</accession>
<evidence type="ECO:0000256" key="1">
    <source>
        <dbReference type="ARBA" id="ARBA00004141"/>
    </source>
</evidence>
<dbReference type="Pfam" id="PF05277">
    <property type="entry name" value="DUF726"/>
    <property type="match status" value="1"/>
</dbReference>
<evidence type="ECO:0000256" key="2">
    <source>
        <dbReference type="ARBA" id="ARBA00022692"/>
    </source>
</evidence>
<evidence type="ECO:0000313" key="5">
    <source>
        <dbReference type="EMBL" id="OLS63940.1"/>
    </source>
</evidence>
<dbReference type="RefSeq" id="WP_075802294.1">
    <property type="nucleotide sequence ID" value="NZ_MKZO01000010.1"/>
</dbReference>
<dbReference type="SUPFAM" id="SSF53474">
    <property type="entry name" value="alpha/beta-Hydrolases"/>
    <property type="match status" value="1"/>
</dbReference>
<evidence type="ECO:0000313" key="6">
    <source>
        <dbReference type="Proteomes" id="UP000186736"/>
    </source>
</evidence>
<keyword evidence="4" id="KW-0472">Membrane</keyword>
<reference evidence="5 6" key="1">
    <citation type="submission" date="2016-10" db="EMBL/GenBank/DDBJ databases">
        <title>Genome Sequence of Pseudomonas putida GM4FR.</title>
        <authorList>
            <person name="Poehlein A."/>
            <person name="Wemheuer F."/>
            <person name="Hollensteiner J."/>
            <person name="Wemheuer B."/>
        </authorList>
    </citation>
    <scope>NUCLEOTIDE SEQUENCE [LARGE SCALE GENOMIC DNA]</scope>
    <source>
        <strain evidence="5 6">GM4FR</strain>
    </source>
</reference>
<comment type="subcellular location">
    <subcellularLocation>
        <location evidence="1">Membrane</location>
        <topology evidence="1">Multi-pass membrane protein</topology>
    </subcellularLocation>
</comment>
<dbReference type="Proteomes" id="UP000186736">
    <property type="component" value="Unassembled WGS sequence"/>
</dbReference>
<evidence type="ECO:0000256" key="3">
    <source>
        <dbReference type="ARBA" id="ARBA00022989"/>
    </source>
</evidence>
<dbReference type="Gene3D" id="3.40.50.1820">
    <property type="entry name" value="alpha/beta hydrolase"/>
    <property type="match status" value="1"/>
</dbReference>
<protein>
    <recommendedName>
        <fullName evidence="7">DUF726 domain-containing protein</fullName>
    </recommendedName>
</protein>
<dbReference type="InterPro" id="IPR029058">
    <property type="entry name" value="AB_hydrolase_fold"/>
</dbReference>
<sequence length="483" mass="52447">MDKHFKFLTLPHDERTVANVFVHGYSAGHDLRDRRELASHIPATLHNGINIFAFWRSGHICDLGGNSIASIVGALRTSPYAAVGALAVDRARHFAGRRSDAEAIGAALFDELRDYLAVHHPQVTTINLVGHSLGSRVLVSTLRTLAREPTAPLPRIGDVLLMAAAVEVSAQEAARLKACIDGELINAWSKSDATLLLCVDEKCLGRREVEHFKNIAMHGFGHKDYWRKLHQVLTVSGFAGFRGQHYPAVAVGTAEQPNDPVRSDYLLHDLLELSPPSMLDEASKHLATSSWTSLDHDDRLYGFTREFQLVAGHCLVNLARRRGLPYADALEMLVKHFDLGKALHHCGTILEVEAELVRTFFGQHLPDNPVLQGDVLGVVKGMSAQEYFRHVDALAERLTLPALLKSPASAGGGQALVPSGTAAVANLALGNWTGLIASRVSTSVGRTVTHLMTAVKPGYSALIPTVAIIFYARAKLGNRALTI</sequence>
<dbReference type="EMBL" id="MKZO01000010">
    <property type="protein sequence ID" value="OLS63940.1"/>
    <property type="molecule type" value="Genomic_DNA"/>
</dbReference>
<keyword evidence="3" id="KW-1133">Transmembrane helix</keyword>
<dbReference type="AlphaFoldDB" id="A0A1Q9R927"/>
<comment type="caution">
    <text evidence="5">The sequence shown here is derived from an EMBL/GenBank/DDBJ whole genome shotgun (WGS) entry which is preliminary data.</text>
</comment>
<proteinExistence type="predicted"/>
<gene>
    <name evidence="5" type="ORF">PSEMO_12540</name>
</gene>
<evidence type="ECO:0000256" key="4">
    <source>
        <dbReference type="ARBA" id="ARBA00023136"/>
    </source>
</evidence>
<dbReference type="GO" id="GO:0016020">
    <property type="term" value="C:membrane"/>
    <property type="evidence" value="ECO:0007669"/>
    <property type="project" value="UniProtKB-SubCell"/>
</dbReference>
<dbReference type="InterPro" id="IPR007941">
    <property type="entry name" value="DUF726"/>
</dbReference>
<organism evidence="5 6">
    <name type="scientific">Pseudomonas putida</name>
    <name type="common">Arthrobacter siderocapsulatus</name>
    <dbReference type="NCBI Taxonomy" id="303"/>
    <lineage>
        <taxon>Bacteria</taxon>
        <taxon>Pseudomonadati</taxon>
        <taxon>Pseudomonadota</taxon>
        <taxon>Gammaproteobacteria</taxon>
        <taxon>Pseudomonadales</taxon>
        <taxon>Pseudomonadaceae</taxon>
        <taxon>Pseudomonas</taxon>
    </lineage>
</organism>